<dbReference type="GO" id="GO:0006637">
    <property type="term" value="P:acyl-CoA metabolic process"/>
    <property type="evidence" value="ECO:0007669"/>
    <property type="project" value="InterPro"/>
</dbReference>
<dbReference type="PANTHER" id="PTHR11066:SF34">
    <property type="entry name" value="ACYL-COENZYME A THIOESTERASE 8"/>
    <property type="match status" value="1"/>
</dbReference>
<dbReference type="GO" id="GO:0047617">
    <property type="term" value="F:fatty acyl-CoA hydrolase activity"/>
    <property type="evidence" value="ECO:0007669"/>
    <property type="project" value="InterPro"/>
</dbReference>
<dbReference type="Proteomes" id="UP000466997">
    <property type="component" value="Chromosome"/>
</dbReference>
<feature type="domain" description="Acyl-CoA thioesterase 2 C-terminal" evidence="3">
    <location>
        <begin position="183"/>
        <end position="281"/>
    </location>
</feature>
<reference evidence="5 6" key="1">
    <citation type="journal article" date="2019" name="Emerg. Microbes Infect.">
        <title>Comprehensive subspecies identification of 175 nontuberculous mycobacteria species based on 7547 genomic profiles.</title>
        <authorList>
            <person name="Matsumoto Y."/>
            <person name="Kinjo T."/>
            <person name="Motooka D."/>
            <person name="Nabeya D."/>
            <person name="Jung N."/>
            <person name="Uechi K."/>
            <person name="Horii T."/>
            <person name="Iida T."/>
            <person name="Fujita J."/>
            <person name="Nakamura S."/>
        </authorList>
    </citation>
    <scope>NUCLEOTIDE SEQUENCE [LARGE SCALE GENOMIC DNA]</scope>
    <source>
        <strain evidence="5 6">JCM 6391</strain>
    </source>
</reference>
<dbReference type="PANTHER" id="PTHR11066">
    <property type="entry name" value="ACYL-COA THIOESTERASE"/>
    <property type="match status" value="1"/>
</dbReference>
<dbReference type="GO" id="GO:0009062">
    <property type="term" value="P:fatty acid catabolic process"/>
    <property type="evidence" value="ECO:0007669"/>
    <property type="project" value="TreeGrafter"/>
</dbReference>
<evidence type="ECO:0000313" key="6">
    <source>
        <dbReference type="Proteomes" id="UP000466997"/>
    </source>
</evidence>
<protein>
    <submittedName>
        <fullName evidence="5">Acyl-CoA thioesterase II</fullName>
    </submittedName>
</protein>
<keyword evidence="6" id="KW-1185">Reference proteome</keyword>
<gene>
    <name evidence="5" type="ORF">MNVM_21410</name>
</gene>
<accession>A0A7I7JML8</accession>
<dbReference type="InterPro" id="IPR003703">
    <property type="entry name" value="Acyl_CoA_thio"/>
</dbReference>
<dbReference type="SUPFAM" id="SSF54637">
    <property type="entry name" value="Thioesterase/thiol ester dehydrase-isomerase"/>
    <property type="match status" value="2"/>
</dbReference>
<dbReference type="InterPro" id="IPR042171">
    <property type="entry name" value="Acyl-CoA_hotdog"/>
</dbReference>
<name>A0A7I7JML8_9MYCO</name>
<dbReference type="CDD" id="cd03444">
    <property type="entry name" value="Thioesterase_II_repeat1"/>
    <property type="match status" value="1"/>
</dbReference>
<dbReference type="CDD" id="cd03445">
    <property type="entry name" value="Thioesterase_II_repeat2"/>
    <property type="match status" value="1"/>
</dbReference>
<dbReference type="Pfam" id="PF13622">
    <property type="entry name" value="4HBT_3"/>
    <property type="match status" value="1"/>
</dbReference>
<feature type="domain" description="Acyl-CoA thioesterase-like N-terminal HotDog" evidence="4">
    <location>
        <begin position="37"/>
        <end position="113"/>
    </location>
</feature>
<dbReference type="Gene3D" id="2.40.160.210">
    <property type="entry name" value="Acyl-CoA thioesterase, double hotdog domain"/>
    <property type="match status" value="1"/>
</dbReference>
<dbReference type="InterPro" id="IPR029069">
    <property type="entry name" value="HotDog_dom_sf"/>
</dbReference>
<dbReference type="EMBL" id="AP022562">
    <property type="protein sequence ID" value="BBX13060.1"/>
    <property type="molecule type" value="Genomic_DNA"/>
</dbReference>
<dbReference type="InterPro" id="IPR025652">
    <property type="entry name" value="TesB_C"/>
</dbReference>
<dbReference type="KEGG" id="mnm:MNVM_21410"/>
<evidence type="ECO:0000256" key="2">
    <source>
        <dbReference type="ARBA" id="ARBA00022801"/>
    </source>
</evidence>
<evidence type="ECO:0000313" key="5">
    <source>
        <dbReference type="EMBL" id="BBX13060.1"/>
    </source>
</evidence>
<dbReference type="Pfam" id="PF02551">
    <property type="entry name" value="Acyl_CoA_thio"/>
    <property type="match status" value="1"/>
</dbReference>
<dbReference type="RefSeq" id="WP_013830979.1">
    <property type="nucleotide sequence ID" value="NZ_AP022562.1"/>
</dbReference>
<dbReference type="InterPro" id="IPR049449">
    <property type="entry name" value="TesB_ACOT8-like_N"/>
</dbReference>
<evidence type="ECO:0000259" key="4">
    <source>
        <dbReference type="Pfam" id="PF13622"/>
    </source>
</evidence>
<proteinExistence type="inferred from homology"/>
<organism evidence="5 6">
    <name type="scientific">Mycobacterium novum</name>
    <dbReference type="NCBI Taxonomy" id="2492438"/>
    <lineage>
        <taxon>Bacteria</taxon>
        <taxon>Bacillati</taxon>
        <taxon>Actinomycetota</taxon>
        <taxon>Actinomycetes</taxon>
        <taxon>Mycobacteriales</taxon>
        <taxon>Mycobacteriaceae</taxon>
        <taxon>Mycobacterium</taxon>
    </lineage>
</organism>
<evidence type="ECO:0000256" key="1">
    <source>
        <dbReference type="ARBA" id="ARBA00006538"/>
    </source>
</evidence>
<comment type="similarity">
    <text evidence="1">Belongs to the C/M/P thioester hydrolase family.</text>
</comment>
<sequence length="292" mass="32206">MTSELTHRQPALAEIVATLDVERIDDEHFLATQLDNPQHHIVGGHIAGQALMAAARTAPGRVPHSMHAYYVRAGDARRPVDLHVEVARDGGTLSTRQVTARQDGQILLEVLSSFSADVDAPSYQQSMPDVPDPESLAPSQQQLSDYAGELGGYWVQPHPFDQRYIDPPPRLALELPEPSPRIRLWWKPSEPVSADPALHSALLTYLSGTKMVETAVTMRRATVASAFNALIDHALWFQRPVELSDWVLSDQFSPSGVAGRGLATSTMYNRAGQLVCVATQELYFGRGKEQRR</sequence>
<keyword evidence="2" id="KW-0378">Hydrolase</keyword>
<dbReference type="AlphaFoldDB" id="A0A7I7JML8"/>
<evidence type="ECO:0000259" key="3">
    <source>
        <dbReference type="Pfam" id="PF02551"/>
    </source>
</evidence>